<dbReference type="AlphaFoldDB" id="A0A225DYE2"/>
<dbReference type="InterPro" id="IPR045551">
    <property type="entry name" value="bpX3"/>
</dbReference>
<keyword evidence="4" id="KW-1185">Reference proteome</keyword>
<dbReference type="EMBL" id="NIDE01000001">
    <property type="protein sequence ID" value="OWK46342.1"/>
    <property type="molecule type" value="Genomic_DNA"/>
</dbReference>
<evidence type="ECO:0000259" key="2">
    <source>
        <dbReference type="Pfam" id="PF19919"/>
    </source>
</evidence>
<dbReference type="Pfam" id="PF19919">
    <property type="entry name" value="bpX3"/>
    <property type="match status" value="1"/>
</dbReference>
<sequence length="928" mass="99031">MRVTYRLTRRSSPAPADAYLLFAADAGPLAAAVAGWGQTVAPTVYPVNAGYVVVPRDSAARPMPGAVRLRRLAGDLFVPADADLSPALLPDEMVGLTRDQGLIFLPGGDVLAFDPHRPLRAAEWVASATVRRATWLPFPPRPDRAEHLSAIERPSPPASLDAILGGDGPSGAEPLAGAGEGSATGTQSVPDGARPPAGTIAAGLGAAAVLGLGQFLAWLGRQVRVPGLARAGGDLARKALARVPRLTEKVLGAQEAALREVLRQLQSGNIEKALRHAPIAVPDPDRQADDRIGTDASLGTRDPRYHLRDLIASGAGVGTTWLGGGDVWAALAQEYRRLAEEATRRGDFRRAAFLYGVLLRDIRSAANVLMSGGFYHDAALLFRDKLRDAPAAAAAFEKAGDYDEALRIYDRLQRYEAAAELLRRIGDHDRAADYFSRAAEQFATNGHWLAAGDLARDKLGRRDLATSYYRAGWKSRPTEAIACAERLVDELLAAKSWSEVDKLFDEAQEVLVAPRSADAGRFFNYALKVGNPVLPPEMLDDLSDRTRLFFAEHLRYETTASKHAPRGASDLFGRDGTWSGPVVGDAVYATKRAGRRAATSRLAAPVKLVDGTVTAITVTRGTFDVVVASSRDVVCWRVDAGRVAPVGTSGRGEIIGLSTDSSGTVVYLLLSDEDSLILRCSTATDAGAFEPKGSVISVYDHEYHANCYLQPSVTTSPQGGYDVTLATPSWRKRFVGPNLVYLGDAGAFTEATDTNCHLLAITGGGIAWVWGGSMVYCRTGADVREIIGVWAPSWTPSVPEDSPLASGGLDWLTPDPQILEVVGTNAEGNLYWSEFDGRNPNDWRMRTATAAGPDHFLAACLLAPGLVAAASRQNEIHWLRPSATALKPFASPTSLGIPARAVALVARPHTNEVVAVLEDGTAVRVPRP</sequence>
<dbReference type="InterPro" id="IPR011990">
    <property type="entry name" value="TPR-like_helical_dom_sf"/>
</dbReference>
<feature type="region of interest" description="Disordered" evidence="1">
    <location>
        <begin position="152"/>
        <end position="196"/>
    </location>
</feature>
<evidence type="ECO:0000313" key="4">
    <source>
        <dbReference type="Proteomes" id="UP000214646"/>
    </source>
</evidence>
<dbReference type="OrthoDB" id="282269at2"/>
<protein>
    <recommendedName>
        <fullName evidence="2">MoxR-vWA-beta-propeller ternary system domain-containing protein</fullName>
    </recommendedName>
</protein>
<evidence type="ECO:0000313" key="3">
    <source>
        <dbReference type="EMBL" id="OWK46342.1"/>
    </source>
</evidence>
<comment type="caution">
    <text evidence="3">The sequence shown here is derived from an EMBL/GenBank/DDBJ whole genome shotgun (WGS) entry which is preliminary data.</text>
</comment>
<feature type="domain" description="MoxR-vWA-beta-propeller ternary system" evidence="2">
    <location>
        <begin position="12"/>
        <end position="164"/>
    </location>
</feature>
<dbReference type="Proteomes" id="UP000214646">
    <property type="component" value="Unassembled WGS sequence"/>
</dbReference>
<gene>
    <name evidence="3" type="ORF">FRUB_00041</name>
</gene>
<dbReference type="SUPFAM" id="SSF48452">
    <property type="entry name" value="TPR-like"/>
    <property type="match status" value="1"/>
</dbReference>
<name>A0A225DYE2_9BACT</name>
<proteinExistence type="predicted"/>
<organism evidence="3 4">
    <name type="scientific">Fimbriiglobus ruber</name>
    <dbReference type="NCBI Taxonomy" id="1908690"/>
    <lineage>
        <taxon>Bacteria</taxon>
        <taxon>Pseudomonadati</taxon>
        <taxon>Planctomycetota</taxon>
        <taxon>Planctomycetia</taxon>
        <taxon>Gemmatales</taxon>
        <taxon>Gemmataceae</taxon>
        <taxon>Fimbriiglobus</taxon>
    </lineage>
</organism>
<dbReference type="Gene3D" id="1.25.40.10">
    <property type="entry name" value="Tetratricopeptide repeat domain"/>
    <property type="match status" value="1"/>
</dbReference>
<reference evidence="4" key="1">
    <citation type="submission" date="2017-06" db="EMBL/GenBank/DDBJ databases">
        <title>Genome analysis of Fimbriiglobus ruber SP5, the first member of the order Planctomycetales with confirmed chitinolytic capability.</title>
        <authorList>
            <person name="Ravin N.V."/>
            <person name="Rakitin A.L."/>
            <person name="Ivanova A.A."/>
            <person name="Beletsky A.V."/>
            <person name="Kulichevskaya I.S."/>
            <person name="Mardanov A.V."/>
            <person name="Dedysh S.N."/>
        </authorList>
    </citation>
    <scope>NUCLEOTIDE SEQUENCE [LARGE SCALE GENOMIC DNA]</scope>
    <source>
        <strain evidence="4">SP5</strain>
    </source>
</reference>
<accession>A0A225DYE2</accession>
<evidence type="ECO:0000256" key="1">
    <source>
        <dbReference type="SAM" id="MobiDB-lite"/>
    </source>
</evidence>
<dbReference type="RefSeq" id="WP_088251586.1">
    <property type="nucleotide sequence ID" value="NZ_NIDE01000001.1"/>
</dbReference>